<evidence type="ECO:0000256" key="1">
    <source>
        <dbReference type="SAM" id="Coils"/>
    </source>
</evidence>
<dbReference type="InterPro" id="IPR027417">
    <property type="entry name" value="P-loop_NTPase"/>
</dbReference>
<keyword evidence="1" id="KW-0175">Coiled coil</keyword>
<reference evidence="2 3" key="1">
    <citation type="submission" date="2018-06" db="EMBL/GenBank/DDBJ databases">
        <title>Comparative genomics reveals the genomic features of Rhizophagus irregularis, R. cerebriforme, R. diaphanum and Gigaspora rosea, and their symbiotic lifestyle signature.</title>
        <authorList>
            <person name="Morin E."/>
            <person name="San Clemente H."/>
            <person name="Chen E.C.H."/>
            <person name="De La Providencia I."/>
            <person name="Hainaut M."/>
            <person name="Kuo A."/>
            <person name="Kohler A."/>
            <person name="Murat C."/>
            <person name="Tang N."/>
            <person name="Roy S."/>
            <person name="Loubradou J."/>
            <person name="Henrissat B."/>
            <person name="Grigoriev I.V."/>
            <person name="Corradi N."/>
            <person name="Roux C."/>
            <person name="Martin F.M."/>
        </authorList>
    </citation>
    <scope>NUCLEOTIDE SEQUENCE [LARGE SCALE GENOMIC DNA]</scope>
    <source>
        <strain evidence="2 3">DAOM 194757</strain>
    </source>
</reference>
<dbReference type="Proteomes" id="UP000266673">
    <property type="component" value="Unassembled WGS sequence"/>
</dbReference>
<dbReference type="SUPFAM" id="SSF52540">
    <property type="entry name" value="P-loop containing nucleoside triphosphate hydrolases"/>
    <property type="match status" value="1"/>
</dbReference>
<organism evidence="2 3">
    <name type="scientific">Gigaspora rosea</name>
    <dbReference type="NCBI Taxonomy" id="44941"/>
    <lineage>
        <taxon>Eukaryota</taxon>
        <taxon>Fungi</taxon>
        <taxon>Fungi incertae sedis</taxon>
        <taxon>Mucoromycota</taxon>
        <taxon>Glomeromycotina</taxon>
        <taxon>Glomeromycetes</taxon>
        <taxon>Diversisporales</taxon>
        <taxon>Gigasporaceae</taxon>
        <taxon>Gigaspora</taxon>
    </lineage>
</organism>
<gene>
    <name evidence="2" type="ORF">C2G38_2139994</name>
</gene>
<feature type="coiled-coil region" evidence="1">
    <location>
        <begin position="297"/>
        <end position="347"/>
    </location>
</feature>
<dbReference type="Gene3D" id="3.40.50.300">
    <property type="entry name" value="P-loop containing nucleotide triphosphate hydrolases"/>
    <property type="match status" value="1"/>
</dbReference>
<evidence type="ECO:0008006" key="4">
    <source>
        <dbReference type="Google" id="ProtNLM"/>
    </source>
</evidence>
<evidence type="ECO:0000313" key="2">
    <source>
        <dbReference type="EMBL" id="RIB22918.1"/>
    </source>
</evidence>
<dbReference type="EMBL" id="QKWP01000286">
    <property type="protein sequence ID" value="RIB22918.1"/>
    <property type="molecule type" value="Genomic_DNA"/>
</dbReference>
<dbReference type="AlphaFoldDB" id="A0A397VM38"/>
<dbReference type="OrthoDB" id="2417544at2759"/>
<evidence type="ECO:0000313" key="3">
    <source>
        <dbReference type="Proteomes" id="UP000266673"/>
    </source>
</evidence>
<proteinExistence type="predicted"/>
<sequence length="1090" mass="121764">MSSENNPDIEKTLTCILQNIKEIDVRIPQQESAIIVVGETREGKTTLLNYLTGSSLFSKESDGFGEFEIFGVDSLNKVEINNGSTSQTSLPYNKGEYWDCPGFGDTRGPNQEIINAYSIYTLIKNTEKLKVLIVVSEVTIIEKSKKKLLSLIQNLGETFKNNNNLIEGLCLVVTQCKNLKLERMRNGLLKILEELDGKEGFSSSQRYILNFLSSDRSQIAFFNAPQEEGPIPDTDKSKILNCIEKITYINNLDPSISIGSYAKSFIRNLIEMLYNDIEEFISQKFDSAFLNFIKDLIDHHDDTVEKLREHLNGLIEELKKISDVEDLQTFENNLDQILSIVKLLNKNDLEYELSKKISQLKFIKLVKPEEPNIQGNTKSWYHVITKLIKIIDHLKSEPTPESNINEQKLTFKGIIIGTKDIVEKITSKISEINVYSLNSIFIDEDINAPGINLTFISPQLRVVGKKKKINLKGNPGPPHDAEKANDGIKEIINKQDVYDIINENDARDRINQKTDNEVIDETNEKETNDNINKDANGEINKNMNGIEKNVNVLKDGSDEEIIDEQDASDKIKGKETIDGINKDASNEINVIKYECDYEKIGEKYVNDEINEKQASGLINKDANDKLNKNINEVEANNSILKEKSDMEIIGEIDQETVDKFRKFKEENIETSKEKTSDKIKTEETNDLINKVTRENEISDEINYIINNIINKKEASSKMHGKDGSPGNSGYNGGKFYAKGRNFINISSLTIDISGGDGGKGQDGGNGADGLDGSDCGIKIVEERKKSVLFSRKKVSGDLKETIEKGIKFFLTFNEKYKETYVAYDPGQEGGNGGRGGVGGDVGNSGSVWIEIDDKEKPTIIKEKPTVIRENNKKGINGERGSPGNGGKNGPKYCGIYINELVFSGFRDKEFDTKSTDKTANFKELDTKFVDGIRVATNATISTATGLTAAVGCKIAAETAAKNAITFAIKEVGKSAIKISPLTGASFVAGMGVSIAIPLIISPVSAHFSSYWEKEPYKLDDHESFAFNGNSPSSLNENKSEPISLNVGLLDDTKYNNIFCEYYQKDDYKKEDYNIFIKPFICQKKLPDVYY</sequence>
<name>A0A397VM38_9GLOM</name>
<keyword evidence="3" id="KW-1185">Reference proteome</keyword>
<protein>
    <recommendedName>
        <fullName evidence="4">G domain-containing protein</fullName>
    </recommendedName>
</protein>
<comment type="caution">
    <text evidence="2">The sequence shown here is derived from an EMBL/GenBank/DDBJ whole genome shotgun (WGS) entry which is preliminary data.</text>
</comment>
<accession>A0A397VM38</accession>